<gene>
    <name evidence="1" type="ORF">CXK99_15960</name>
</gene>
<reference evidence="1 2" key="1">
    <citation type="submission" date="2018-01" db="EMBL/GenBank/DDBJ databases">
        <title>Denitrification phenotypes of diverse strains of Pseudomonas stutzeri.</title>
        <authorList>
            <person name="Milligan D.A."/>
            <person name="Bergaust L."/>
            <person name="Bakken L.R."/>
            <person name="Frostegard A."/>
        </authorList>
    </citation>
    <scope>NUCLEOTIDE SEQUENCE [LARGE SCALE GENOMIC DNA]</scope>
    <source>
        <strain evidence="1 2">CCUG 44592</strain>
    </source>
</reference>
<proteinExistence type="predicted"/>
<organism evidence="1 2">
    <name type="scientific">Stutzerimonas stutzeri</name>
    <name type="common">Pseudomonas stutzeri</name>
    <dbReference type="NCBI Taxonomy" id="316"/>
    <lineage>
        <taxon>Bacteria</taxon>
        <taxon>Pseudomonadati</taxon>
        <taxon>Pseudomonadota</taxon>
        <taxon>Gammaproteobacteria</taxon>
        <taxon>Pseudomonadales</taxon>
        <taxon>Pseudomonadaceae</taxon>
        <taxon>Stutzerimonas</taxon>
    </lineage>
</organism>
<dbReference type="AlphaFoldDB" id="A0A2N8RBH9"/>
<dbReference type="Proteomes" id="UP000236003">
    <property type="component" value="Unassembled WGS sequence"/>
</dbReference>
<protein>
    <submittedName>
        <fullName evidence="1">DUF3617 domain-containing protein</fullName>
    </submittedName>
</protein>
<name>A0A2N8RBH9_STUST</name>
<accession>A0A2N8RBH9</accession>
<dbReference type="InterPro" id="IPR022061">
    <property type="entry name" value="DUF3617"/>
</dbReference>
<dbReference type="RefSeq" id="WP_102821130.1">
    <property type="nucleotide sequence ID" value="NZ_JAMOHR010000019.1"/>
</dbReference>
<evidence type="ECO:0000313" key="2">
    <source>
        <dbReference type="Proteomes" id="UP000236003"/>
    </source>
</evidence>
<evidence type="ECO:0000313" key="1">
    <source>
        <dbReference type="EMBL" id="PNF58449.1"/>
    </source>
</evidence>
<dbReference type="Pfam" id="PF12276">
    <property type="entry name" value="DUF3617"/>
    <property type="match status" value="1"/>
</dbReference>
<dbReference type="EMBL" id="POUM01000014">
    <property type="protein sequence ID" value="PNF58449.1"/>
    <property type="molecule type" value="Genomic_DNA"/>
</dbReference>
<comment type="caution">
    <text evidence="1">The sequence shown here is derived from an EMBL/GenBank/DDBJ whole genome shotgun (WGS) entry which is preliminary data.</text>
</comment>
<sequence length="176" mass="19594">MTNLLPPLAVFVFISLPLLPAHAQQILPGLWEFSSGDIQVDGQKMPGMDEMLAQMLNLPTEQRRMMEEMLAAQGVKLGGRGVQICLSKAQVEAGELPFQDDPTCTQEITERNDKLWKFRFECPDAKGQGETRFFSEKEFISTVESEYRQGAETGTSRIESHAKWVGEDCGTLKPAG</sequence>